<evidence type="ECO:0000256" key="3">
    <source>
        <dbReference type="ARBA" id="ARBA00022801"/>
    </source>
</evidence>
<dbReference type="SUPFAM" id="SSF118010">
    <property type="entry name" value="TM1457-like"/>
    <property type="match status" value="1"/>
</dbReference>
<dbReference type="PATRIC" id="fig|1423750.3.peg.185"/>
<accession>A0A0R1W0H0</accession>
<keyword evidence="2" id="KW-0645">Protease</keyword>
<evidence type="ECO:0000256" key="6">
    <source>
        <dbReference type="ARBA" id="ARBA00044538"/>
    </source>
</evidence>
<evidence type="ECO:0000256" key="1">
    <source>
        <dbReference type="ARBA" id="ARBA00022517"/>
    </source>
</evidence>
<dbReference type="InterPro" id="IPR007422">
    <property type="entry name" value="Peptidase_Prp"/>
</dbReference>
<comment type="similarity">
    <text evidence="5">Belongs to the Prp family.</text>
</comment>
<dbReference type="GO" id="GO:0008234">
    <property type="term" value="F:cysteine-type peptidase activity"/>
    <property type="evidence" value="ECO:0007669"/>
    <property type="project" value="UniProtKB-KW"/>
</dbReference>
<name>A0A0R1W0H0_9LACO</name>
<dbReference type="GO" id="GO:0042254">
    <property type="term" value="P:ribosome biogenesis"/>
    <property type="evidence" value="ECO:0007669"/>
    <property type="project" value="UniProtKB-KW"/>
</dbReference>
<comment type="caution">
    <text evidence="7">The sequence shown here is derived from an EMBL/GenBank/DDBJ whole genome shotgun (WGS) entry which is preliminary data.</text>
</comment>
<dbReference type="CDD" id="cd16332">
    <property type="entry name" value="Prp-like"/>
    <property type="match status" value="1"/>
</dbReference>
<evidence type="ECO:0000313" key="8">
    <source>
        <dbReference type="Proteomes" id="UP000051451"/>
    </source>
</evidence>
<sequence>MICAVFKGQGKKLSGFELTGHADAGEYGQDIVCAAVSALAISTVNGLERLTGADLAVEQDEQNGGFLAVVLKDPDNSAAQLLLQNLRLALNDVAQTYSDYLKINAE</sequence>
<keyword evidence="3" id="KW-0378">Hydrolase</keyword>
<dbReference type="Gene3D" id="3.30.70.1490">
    <property type="entry name" value="Cysteine protease Prp"/>
    <property type="match status" value="1"/>
</dbReference>
<evidence type="ECO:0000256" key="5">
    <source>
        <dbReference type="ARBA" id="ARBA00044503"/>
    </source>
</evidence>
<proteinExistence type="inferred from homology"/>
<dbReference type="GeneID" id="98318244"/>
<dbReference type="GO" id="GO:0006508">
    <property type="term" value="P:proteolysis"/>
    <property type="evidence" value="ECO:0007669"/>
    <property type="project" value="UniProtKB-KW"/>
</dbReference>
<reference evidence="7 8" key="1">
    <citation type="journal article" date="2015" name="Genome Announc.">
        <title>Expanding the biotechnology potential of lactobacilli through comparative genomics of 213 strains and associated genera.</title>
        <authorList>
            <person name="Sun Z."/>
            <person name="Harris H.M."/>
            <person name="McCann A."/>
            <person name="Guo C."/>
            <person name="Argimon S."/>
            <person name="Zhang W."/>
            <person name="Yang X."/>
            <person name="Jeffery I.B."/>
            <person name="Cooney J.C."/>
            <person name="Kagawa T.F."/>
            <person name="Liu W."/>
            <person name="Song Y."/>
            <person name="Salvetti E."/>
            <person name="Wrobel A."/>
            <person name="Rasinkangas P."/>
            <person name="Parkhill J."/>
            <person name="Rea M.C."/>
            <person name="O'Sullivan O."/>
            <person name="Ritari J."/>
            <person name="Douillard F.P."/>
            <person name="Paul Ross R."/>
            <person name="Yang R."/>
            <person name="Briner A.E."/>
            <person name="Felis G.E."/>
            <person name="de Vos W.M."/>
            <person name="Barrangou R."/>
            <person name="Klaenhammer T.R."/>
            <person name="Caufield P.W."/>
            <person name="Cui Y."/>
            <person name="Zhang H."/>
            <person name="O'Toole P.W."/>
        </authorList>
    </citation>
    <scope>NUCLEOTIDE SEQUENCE [LARGE SCALE GENOMIC DNA]</scope>
    <source>
        <strain evidence="7 8">DSM 18630</strain>
    </source>
</reference>
<dbReference type="Proteomes" id="UP000051451">
    <property type="component" value="Unassembled WGS sequence"/>
</dbReference>
<gene>
    <name evidence="7" type="ORF">FC89_GL000183</name>
</gene>
<dbReference type="RefSeq" id="WP_057870980.1">
    <property type="nucleotide sequence ID" value="NZ_AZGB01000005.1"/>
</dbReference>
<keyword evidence="8" id="KW-1185">Reference proteome</keyword>
<dbReference type="AlphaFoldDB" id="A0A0R1W0H0"/>
<dbReference type="STRING" id="1423750.FC89_GL000183"/>
<evidence type="ECO:0000256" key="2">
    <source>
        <dbReference type="ARBA" id="ARBA00022670"/>
    </source>
</evidence>
<evidence type="ECO:0000313" key="7">
    <source>
        <dbReference type="EMBL" id="KRM07740.1"/>
    </source>
</evidence>
<keyword evidence="1" id="KW-0690">Ribosome biogenesis</keyword>
<organism evidence="7 8">
    <name type="scientific">Liquorilactobacillus ghanensis DSM 18630</name>
    <dbReference type="NCBI Taxonomy" id="1423750"/>
    <lineage>
        <taxon>Bacteria</taxon>
        <taxon>Bacillati</taxon>
        <taxon>Bacillota</taxon>
        <taxon>Bacilli</taxon>
        <taxon>Lactobacillales</taxon>
        <taxon>Lactobacillaceae</taxon>
        <taxon>Liquorilactobacillus</taxon>
    </lineage>
</organism>
<keyword evidence="4" id="KW-0788">Thiol protease</keyword>
<dbReference type="Pfam" id="PF04327">
    <property type="entry name" value="Peptidase_Prp"/>
    <property type="match status" value="1"/>
</dbReference>
<dbReference type="InterPro" id="IPR036764">
    <property type="entry name" value="Peptidase_Prp_sf"/>
</dbReference>
<dbReference type="PANTHER" id="PTHR39178:SF1">
    <property type="entry name" value="RIBOSOMAL-PROCESSING CYSTEINE PROTEASE PRP"/>
    <property type="match status" value="1"/>
</dbReference>
<dbReference type="PANTHER" id="PTHR39178">
    <property type="entry name" value="HYPOTHETICAL RIBOSOME-ASSOCIATED PROTEIN"/>
    <property type="match status" value="1"/>
</dbReference>
<dbReference type="EMBL" id="AZGB01000005">
    <property type="protein sequence ID" value="KRM07740.1"/>
    <property type="molecule type" value="Genomic_DNA"/>
</dbReference>
<protein>
    <recommendedName>
        <fullName evidence="6">Ribosomal processing cysteine protease Prp</fullName>
    </recommendedName>
</protein>
<dbReference type="OrthoDB" id="48998at2"/>
<evidence type="ECO:0000256" key="4">
    <source>
        <dbReference type="ARBA" id="ARBA00022807"/>
    </source>
</evidence>